<name>A0A6P8MHK3_9HYME</name>
<feature type="region of interest" description="Disordered" evidence="1">
    <location>
        <begin position="135"/>
        <end position="161"/>
    </location>
</feature>
<keyword evidence="2" id="KW-1185">Reference proteome</keyword>
<dbReference type="KEGG" id="bbif:117209627"/>
<dbReference type="AlphaFoldDB" id="A0A6P8MHK3"/>
<reference evidence="3" key="1">
    <citation type="submission" date="2025-08" db="UniProtKB">
        <authorList>
            <consortium name="RefSeq"/>
        </authorList>
    </citation>
    <scope>IDENTIFICATION</scope>
    <source>
        <tissue evidence="3">Muscle</tissue>
    </source>
</reference>
<sequence length="161" mass="18592">MSHDNRNVSSIGKSLNFVTNKRLCPITSQQTSSTKMLIKNKRRGKWTNSSTAKYQHMINIPVQDEIIKIKEVKSKEYTESIDNKSYEDIIDDDPITVLRKEIQDWRINELLTSRTEERLTGTPSEQRSYNYITSGETTKRQQSPNNVSRVSTMRVDFSAAT</sequence>
<evidence type="ECO:0000313" key="2">
    <source>
        <dbReference type="Proteomes" id="UP000515164"/>
    </source>
</evidence>
<proteinExistence type="predicted"/>
<accession>A0A6P8MHK3</accession>
<evidence type="ECO:0000313" key="3">
    <source>
        <dbReference type="RefSeq" id="XP_033307753.1"/>
    </source>
</evidence>
<evidence type="ECO:0000256" key="1">
    <source>
        <dbReference type="SAM" id="MobiDB-lite"/>
    </source>
</evidence>
<dbReference type="RefSeq" id="XP_033307753.1">
    <property type="nucleotide sequence ID" value="XM_033451862.1"/>
</dbReference>
<dbReference type="GeneID" id="117209627"/>
<gene>
    <name evidence="3" type="primary">LOC117209627</name>
</gene>
<organism evidence="2 3">
    <name type="scientific">Bombus bifarius</name>
    <dbReference type="NCBI Taxonomy" id="103933"/>
    <lineage>
        <taxon>Eukaryota</taxon>
        <taxon>Metazoa</taxon>
        <taxon>Ecdysozoa</taxon>
        <taxon>Arthropoda</taxon>
        <taxon>Hexapoda</taxon>
        <taxon>Insecta</taxon>
        <taxon>Pterygota</taxon>
        <taxon>Neoptera</taxon>
        <taxon>Endopterygota</taxon>
        <taxon>Hymenoptera</taxon>
        <taxon>Apocrita</taxon>
        <taxon>Aculeata</taxon>
        <taxon>Apoidea</taxon>
        <taxon>Anthophila</taxon>
        <taxon>Apidae</taxon>
        <taxon>Bombus</taxon>
        <taxon>Pyrobombus</taxon>
    </lineage>
</organism>
<feature type="compositionally biased region" description="Polar residues" evidence="1">
    <location>
        <begin position="135"/>
        <end position="151"/>
    </location>
</feature>
<dbReference type="Proteomes" id="UP000515164">
    <property type="component" value="Unplaced"/>
</dbReference>
<protein>
    <submittedName>
        <fullName evidence="3">Uncharacterized protein LOC117209627</fullName>
    </submittedName>
</protein>